<dbReference type="Gene3D" id="1.10.150.240">
    <property type="entry name" value="Putative phosphatase, domain 2"/>
    <property type="match status" value="1"/>
</dbReference>
<sequence>MAVLFFDLDGTLIDSAVGITRCVAYALEKLGEPVPAQAQLRRWIGPSLRDSFGPLLNDHARTELAVELYRERFETEGWKEHALYAGITELIEGLHADGHRLAVVTAKNEPHAVRIIEHLPFGHRFETVSGATIDGRISHKPELIAAALERLQVAPDVCWMIGDRRMDIEGARSHGMASVGVSWGFGGEAELQAAGATHILSEPSQLRALFRSPAA</sequence>
<reference evidence="1 2" key="1">
    <citation type="submission" date="2013-09" db="EMBL/GenBank/DDBJ databases">
        <title>Genome sequencing of Arenimonas oryziterrae.</title>
        <authorList>
            <person name="Chen F."/>
            <person name="Wang G."/>
        </authorList>
    </citation>
    <scope>NUCLEOTIDE SEQUENCE [LARGE SCALE GENOMIC DNA]</scope>
    <source>
        <strain evidence="1 2">YC6267</strain>
    </source>
</reference>
<comment type="caution">
    <text evidence="1">The sequence shown here is derived from an EMBL/GenBank/DDBJ whole genome shotgun (WGS) entry which is preliminary data.</text>
</comment>
<dbReference type="GO" id="GO:0016791">
    <property type="term" value="F:phosphatase activity"/>
    <property type="evidence" value="ECO:0007669"/>
    <property type="project" value="UniProtKB-ARBA"/>
</dbReference>
<dbReference type="InterPro" id="IPR023198">
    <property type="entry name" value="PGP-like_dom2"/>
</dbReference>
<dbReference type="PATRIC" id="fig|1121015.4.peg.1467"/>
<dbReference type="InterPro" id="IPR050155">
    <property type="entry name" value="HAD-like_hydrolase_sf"/>
</dbReference>
<dbReference type="InterPro" id="IPR041492">
    <property type="entry name" value="HAD_2"/>
</dbReference>
<accession>A0A091AY60</accession>
<keyword evidence="2" id="KW-1185">Reference proteome</keyword>
<dbReference type="RefSeq" id="WP_022968444.1">
    <property type="nucleotide sequence ID" value="NZ_ATVD01000001.1"/>
</dbReference>
<dbReference type="Pfam" id="PF13419">
    <property type="entry name" value="HAD_2"/>
    <property type="match status" value="1"/>
</dbReference>
<gene>
    <name evidence="1" type="ORF">N789_09905</name>
</gene>
<dbReference type="Gene3D" id="3.40.50.1000">
    <property type="entry name" value="HAD superfamily/HAD-like"/>
    <property type="match status" value="1"/>
</dbReference>
<dbReference type="SFLD" id="SFLDG01129">
    <property type="entry name" value="C1.5:_HAD__Beta-PGM__Phosphata"/>
    <property type="match status" value="1"/>
</dbReference>
<dbReference type="EMBL" id="AVCI01000005">
    <property type="protein sequence ID" value="KFN43579.1"/>
    <property type="molecule type" value="Genomic_DNA"/>
</dbReference>
<dbReference type="STRING" id="1121015.GCA_000420545_00793"/>
<dbReference type="AlphaFoldDB" id="A0A091AY60"/>
<dbReference type="Proteomes" id="UP000029385">
    <property type="component" value="Unassembled WGS sequence"/>
</dbReference>
<dbReference type="GO" id="GO:0005829">
    <property type="term" value="C:cytosol"/>
    <property type="evidence" value="ECO:0007669"/>
    <property type="project" value="TreeGrafter"/>
</dbReference>
<dbReference type="InterPro" id="IPR023214">
    <property type="entry name" value="HAD_sf"/>
</dbReference>
<dbReference type="SUPFAM" id="SSF56784">
    <property type="entry name" value="HAD-like"/>
    <property type="match status" value="1"/>
</dbReference>
<evidence type="ECO:0000313" key="2">
    <source>
        <dbReference type="Proteomes" id="UP000029385"/>
    </source>
</evidence>
<dbReference type="SFLD" id="SFLDS00003">
    <property type="entry name" value="Haloacid_Dehalogenase"/>
    <property type="match status" value="1"/>
</dbReference>
<dbReference type="PANTHER" id="PTHR43434">
    <property type="entry name" value="PHOSPHOGLYCOLATE PHOSPHATASE"/>
    <property type="match status" value="1"/>
</dbReference>
<dbReference type="GO" id="GO:0004713">
    <property type="term" value="F:protein tyrosine kinase activity"/>
    <property type="evidence" value="ECO:0007669"/>
    <property type="project" value="TreeGrafter"/>
</dbReference>
<dbReference type="OrthoDB" id="9792518at2"/>
<organism evidence="1 2">
    <name type="scientific">Arenimonas oryziterrae DSM 21050 = YC6267</name>
    <dbReference type="NCBI Taxonomy" id="1121015"/>
    <lineage>
        <taxon>Bacteria</taxon>
        <taxon>Pseudomonadati</taxon>
        <taxon>Pseudomonadota</taxon>
        <taxon>Gammaproteobacteria</taxon>
        <taxon>Lysobacterales</taxon>
        <taxon>Lysobacteraceae</taxon>
        <taxon>Arenimonas</taxon>
    </lineage>
</organism>
<protein>
    <recommendedName>
        <fullName evidence="3">HAD family hydrolase</fullName>
    </recommendedName>
</protein>
<evidence type="ECO:0000313" key="1">
    <source>
        <dbReference type="EMBL" id="KFN43579.1"/>
    </source>
</evidence>
<dbReference type="InterPro" id="IPR036412">
    <property type="entry name" value="HAD-like_sf"/>
</dbReference>
<dbReference type="FunFam" id="3.40.50.1000:FF:000022">
    <property type="entry name" value="Phosphoglycolate phosphatase"/>
    <property type="match status" value="1"/>
</dbReference>
<dbReference type="eggNOG" id="COG0546">
    <property type="taxonomic scope" value="Bacteria"/>
</dbReference>
<proteinExistence type="predicted"/>
<evidence type="ECO:0008006" key="3">
    <source>
        <dbReference type="Google" id="ProtNLM"/>
    </source>
</evidence>
<dbReference type="PANTHER" id="PTHR43434:SF20">
    <property type="entry name" value="5'-NUCLEOTIDASE"/>
    <property type="match status" value="1"/>
</dbReference>
<name>A0A091AY60_9GAMM</name>